<protein>
    <submittedName>
        <fullName evidence="4">Amidohydrolase 2</fullName>
    </submittedName>
</protein>
<keyword evidence="5" id="KW-1185">Reference proteome</keyword>
<dbReference type="GO" id="GO:0016787">
    <property type="term" value="F:hydrolase activity"/>
    <property type="evidence" value="ECO:0007669"/>
    <property type="project" value="UniProtKB-KW"/>
</dbReference>
<keyword evidence="4" id="KW-0614">Plasmid</keyword>
<feature type="compositionally biased region" description="Basic and acidic residues" evidence="2">
    <location>
        <begin position="1"/>
        <end position="10"/>
    </location>
</feature>
<evidence type="ECO:0000256" key="1">
    <source>
        <dbReference type="ARBA" id="ARBA00038310"/>
    </source>
</evidence>
<dbReference type="Pfam" id="PF04909">
    <property type="entry name" value="Amidohydro_2"/>
    <property type="match status" value="1"/>
</dbReference>
<reference evidence="4 5" key="1">
    <citation type="journal article" date="2014" name="Int. J. Syst. Evol. Microbiol.">
        <title>Celeribacter indicus sp. nov., a polycyclic aromatic hydrocarbon-degrading bacterium from deep-sea sediment and reclassification of Huaishuia halophila as Celeribacter halophilus comb. nov.</title>
        <authorList>
            <person name="Lai Q."/>
            <person name="Cao J."/>
            <person name="Yuan J."/>
            <person name="Li F."/>
            <person name="Shao Z."/>
        </authorList>
    </citation>
    <scope>NUCLEOTIDE SEQUENCE [LARGE SCALE GENOMIC DNA]</scope>
    <source>
        <strain evidence="4">P73</strain>
        <plasmid evidence="5">Plasmid pP73A</plasmid>
    </source>
</reference>
<accession>A0A0B5E1U1</accession>
<dbReference type="InterPro" id="IPR032466">
    <property type="entry name" value="Metal_Hydrolase"/>
</dbReference>
<evidence type="ECO:0000313" key="5">
    <source>
        <dbReference type="Proteomes" id="UP000031521"/>
    </source>
</evidence>
<dbReference type="PANTHER" id="PTHR43569:SF1">
    <property type="entry name" value="BLL3371 PROTEIN"/>
    <property type="match status" value="1"/>
</dbReference>
<dbReference type="KEGG" id="cid:P73_4484"/>
<dbReference type="Proteomes" id="UP000031521">
    <property type="component" value="Plasmid pP73A"/>
</dbReference>
<dbReference type="InterPro" id="IPR052350">
    <property type="entry name" value="Metallo-dep_Lactonases"/>
</dbReference>
<gene>
    <name evidence="4" type="ORF">P73_4484</name>
</gene>
<dbReference type="SUPFAM" id="SSF51556">
    <property type="entry name" value="Metallo-dependent hydrolases"/>
    <property type="match status" value="1"/>
</dbReference>
<sequence length="349" mass="38151">MNADRTETDFSRTQAPRPDWLARAEPEEPLEPDLPIVDAHTHLWDHPTGYRYFAEDLARDIAECGHRVTDTVFVECNSMYRAEGPAHLRSVGETEFALGQAAIAASGRYTGAHIAGRIVAHADLTLGEALPELLDAQQAAGNGRVAGVRMRAKWDPDPVVKGAVSAETPGLYLTEEVRAGLRALARRDLVFEASIYSPQIPDVTALARAVPEARIVLIHSGSPVGHGSYRGRGDEVHAAWRRDMAELARCPNVSVKLGGLLMTLAAFDFGRAERPPRSEELARLWRPYTEPCLEMFGADRCMVASNFPVEKAGCTYGSLWNMFKHIAAGASAAEKTALFSGTARRVYKM</sequence>
<dbReference type="RefSeq" id="WP_043872167.1">
    <property type="nucleotide sequence ID" value="NZ_CP004394.1"/>
</dbReference>
<dbReference type="HOGENOM" id="CLU_044590_3_1_5"/>
<dbReference type="InterPro" id="IPR006680">
    <property type="entry name" value="Amidohydro-rel"/>
</dbReference>
<dbReference type="AlphaFoldDB" id="A0A0B5E1U1"/>
<organism evidence="4 5">
    <name type="scientific">Celeribacter indicus</name>
    <dbReference type="NCBI Taxonomy" id="1208324"/>
    <lineage>
        <taxon>Bacteria</taxon>
        <taxon>Pseudomonadati</taxon>
        <taxon>Pseudomonadota</taxon>
        <taxon>Alphaproteobacteria</taxon>
        <taxon>Rhodobacterales</taxon>
        <taxon>Roseobacteraceae</taxon>
        <taxon>Celeribacter</taxon>
    </lineage>
</organism>
<feature type="domain" description="Amidohydrolase-related" evidence="3">
    <location>
        <begin position="37"/>
        <end position="348"/>
    </location>
</feature>
<geneLocation type="plasmid" evidence="4 5">
    <name>pP73A</name>
</geneLocation>
<dbReference type="PANTHER" id="PTHR43569">
    <property type="entry name" value="AMIDOHYDROLASE"/>
    <property type="match status" value="1"/>
</dbReference>
<evidence type="ECO:0000259" key="3">
    <source>
        <dbReference type="Pfam" id="PF04909"/>
    </source>
</evidence>
<comment type="similarity">
    <text evidence="1">Belongs to the metallo-dependent hydrolases superfamily.</text>
</comment>
<dbReference type="EMBL" id="CP004394">
    <property type="protein sequence ID" value="AJE49199.1"/>
    <property type="molecule type" value="Genomic_DNA"/>
</dbReference>
<keyword evidence="4" id="KW-0378">Hydrolase</keyword>
<evidence type="ECO:0000256" key="2">
    <source>
        <dbReference type="SAM" id="MobiDB-lite"/>
    </source>
</evidence>
<dbReference type="Gene3D" id="3.20.20.140">
    <property type="entry name" value="Metal-dependent hydrolases"/>
    <property type="match status" value="1"/>
</dbReference>
<name>A0A0B5E1U1_9RHOB</name>
<evidence type="ECO:0000313" key="4">
    <source>
        <dbReference type="EMBL" id="AJE49199.1"/>
    </source>
</evidence>
<proteinExistence type="inferred from homology"/>
<dbReference type="OrthoDB" id="9787654at2"/>
<feature type="region of interest" description="Disordered" evidence="2">
    <location>
        <begin position="1"/>
        <end position="22"/>
    </location>
</feature>